<feature type="domain" description="C2H2-type" evidence="12">
    <location>
        <begin position="418"/>
        <end position="445"/>
    </location>
</feature>
<evidence type="ECO:0000256" key="2">
    <source>
        <dbReference type="ARBA" id="ARBA00022723"/>
    </source>
</evidence>
<dbReference type="SMART" id="SM00355">
    <property type="entry name" value="ZnF_C2H2"/>
    <property type="match status" value="11"/>
</dbReference>
<evidence type="ECO:0000259" key="12">
    <source>
        <dbReference type="PROSITE" id="PS50157"/>
    </source>
</evidence>
<dbReference type="GO" id="GO:0003677">
    <property type="term" value="F:DNA binding"/>
    <property type="evidence" value="ECO:0007669"/>
    <property type="project" value="UniProtKB-KW"/>
</dbReference>
<evidence type="ECO:0000313" key="13">
    <source>
        <dbReference type="EMBL" id="KAJ8943813.1"/>
    </source>
</evidence>
<dbReference type="PROSITE" id="PS50157">
    <property type="entry name" value="ZINC_FINGER_C2H2_2"/>
    <property type="match status" value="7"/>
</dbReference>
<feature type="domain" description="C2H2-type" evidence="12">
    <location>
        <begin position="302"/>
        <end position="329"/>
    </location>
</feature>
<evidence type="ECO:0000256" key="5">
    <source>
        <dbReference type="ARBA" id="ARBA00022833"/>
    </source>
</evidence>
<dbReference type="GO" id="GO:0005634">
    <property type="term" value="C:nucleus"/>
    <property type="evidence" value="ECO:0007669"/>
    <property type="project" value="UniProtKB-SubCell"/>
</dbReference>
<comment type="subcellular location">
    <subcellularLocation>
        <location evidence="1">Nucleus</location>
    </subcellularLocation>
</comment>
<evidence type="ECO:0000313" key="14">
    <source>
        <dbReference type="Proteomes" id="UP001162162"/>
    </source>
</evidence>
<keyword evidence="14" id="KW-1185">Reference proteome</keyword>
<evidence type="ECO:0000256" key="10">
    <source>
        <dbReference type="PROSITE-ProRule" id="PRU00042"/>
    </source>
</evidence>
<dbReference type="AlphaFoldDB" id="A0AAV8XXB8"/>
<keyword evidence="2" id="KW-0479">Metal-binding</keyword>
<dbReference type="EMBL" id="JAPWTK010000275">
    <property type="protein sequence ID" value="KAJ8943813.1"/>
    <property type="molecule type" value="Genomic_DNA"/>
</dbReference>
<evidence type="ECO:0000256" key="9">
    <source>
        <dbReference type="ARBA" id="ARBA00023242"/>
    </source>
</evidence>
<feature type="domain" description="C2H2-type" evidence="12">
    <location>
        <begin position="446"/>
        <end position="473"/>
    </location>
</feature>
<feature type="domain" description="C2H2-type" evidence="12">
    <location>
        <begin position="390"/>
        <end position="417"/>
    </location>
</feature>
<evidence type="ECO:0000256" key="8">
    <source>
        <dbReference type="ARBA" id="ARBA00023163"/>
    </source>
</evidence>
<feature type="compositionally biased region" description="Basic residues" evidence="11">
    <location>
        <begin position="89"/>
        <end position="111"/>
    </location>
</feature>
<sequence>MDYFTPIVTINETPPEASPSKSPKIKKIKIKIDGNQEGKISAEIVKQKRGRPKKVVDNTSTKDKDEKTKAKRKQDNDDDDPTWCSWAPAKKKKKTKKIKIKKESKKKREYKKKSTERVKQVVVKTEPPDTTDNNGDVQIKKEIKEEPVDPELPVVVPLSEEEFKAMMPPDVEDTRTFKCPLCSKEKQDKTERTPKELKEHYKVDHPGKRLRQSRFSLEIHPCDICGKEFKTGGAVKEHIETHSNYFYCEVCNSSHKKILDHIIHLRVHSDAGIFQCLMCEFSTPEINDITDHVNNHEDLLKYWCNTCKKGFQILPWFQEHDNYHTGLKPFDCEFCGKCFLYSRFLHAHKLNMHKEDMNCPSLHECVICKKQYQHKNSLKLHMNSHTGNFSICDICGKMLSSKEKLKFHIRTHTGYKPYSCTYCEKSFTKKPILVEHVRIHTGERPYVCEYCTKAFSQRSSLVIHIRGHTGERPYVCQFCTKGFVAKAMLNIHLKSCKGIAIATSDILLLLLFYHQVDIS</sequence>
<dbReference type="PANTHER" id="PTHR24379">
    <property type="entry name" value="KRAB AND ZINC FINGER DOMAIN-CONTAINING"/>
    <property type="match status" value="1"/>
</dbReference>
<dbReference type="FunFam" id="3.30.160.60:FF:000965">
    <property type="entry name" value="Neurotrophin receptor-interacting factor homolog"/>
    <property type="match status" value="1"/>
</dbReference>
<keyword evidence="6" id="KW-0805">Transcription regulation</keyword>
<keyword evidence="8" id="KW-0804">Transcription</keyword>
<dbReference type="InterPro" id="IPR036236">
    <property type="entry name" value="Znf_C2H2_sf"/>
</dbReference>
<keyword evidence="4 10" id="KW-0863">Zinc-finger</keyword>
<dbReference type="Proteomes" id="UP001162162">
    <property type="component" value="Unassembled WGS sequence"/>
</dbReference>
<name>A0AAV8XXB8_9CUCU</name>
<evidence type="ECO:0000256" key="7">
    <source>
        <dbReference type="ARBA" id="ARBA00023125"/>
    </source>
</evidence>
<evidence type="ECO:0000256" key="11">
    <source>
        <dbReference type="SAM" id="MobiDB-lite"/>
    </source>
</evidence>
<protein>
    <recommendedName>
        <fullName evidence="12">C2H2-type domain-containing protein</fullName>
    </recommendedName>
</protein>
<feature type="domain" description="C2H2-type" evidence="12">
    <location>
        <begin position="363"/>
        <end position="390"/>
    </location>
</feature>
<feature type="region of interest" description="Disordered" evidence="11">
    <location>
        <begin position="1"/>
        <end position="135"/>
    </location>
</feature>
<dbReference type="InterPro" id="IPR013087">
    <property type="entry name" value="Znf_C2H2_type"/>
</dbReference>
<dbReference type="Gene3D" id="3.30.160.60">
    <property type="entry name" value="Classic Zinc Finger"/>
    <property type="match status" value="7"/>
</dbReference>
<reference evidence="13" key="1">
    <citation type="journal article" date="2023" name="Insect Mol. Biol.">
        <title>Genome sequencing provides insights into the evolution of gene families encoding plant cell wall-degrading enzymes in longhorned beetles.</title>
        <authorList>
            <person name="Shin N.R."/>
            <person name="Okamura Y."/>
            <person name="Kirsch R."/>
            <person name="Pauchet Y."/>
        </authorList>
    </citation>
    <scope>NUCLEOTIDE SEQUENCE</scope>
    <source>
        <strain evidence="13">AMC_N1</strain>
    </source>
</reference>
<feature type="domain" description="C2H2-type" evidence="12">
    <location>
        <begin position="330"/>
        <end position="358"/>
    </location>
</feature>
<evidence type="ECO:0000256" key="6">
    <source>
        <dbReference type="ARBA" id="ARBA00023015"/>
    </source>
</evidence>
<keyword evidence="7" id="KW-0238">DNA-binding</keyword>
<gene>
    <name evidence="13" type="ORF">NQ318_020885</name>
</gene>
<evidence type="ECO:0000256" key="4">
    <source>
        <dbReference type="ARBA" id="ARBA00022771"/>
    </source>
</evidence>
<evidence type="ECO:0000256" key="3">
    <source>
        <dbReference type="ARBA" id="ARBA00022737"/>
    </source>
</evidence>
<accession>A0AAV8XXB8</accession>
<keyword evidence="5" id="KW-0862">Zinc</keyword>
<dbReference type="GO" id="GO:0008270">
    <property type="term" value="F:zinc ion binding"/>
    <property type="evidence" value="ECO:0007669"/>
    <property type="project" value="UniProtKB-KW"/>
</dbReference>
<dbReference type="FunFam" id="3.30.160.60:FF:000557">
    <property type="entry name" value="zinc finger and SCAN domain-containing protein 29"/>
    <property type="match status" value="1"/>
</dbReference>
<proteinExistence type="predicted"/>
<feature type="compositionally biased region" description="Basic and acidic residues" evidence="11">
    <location>
        <begin position="54"/>
        <end position="68"/>
    </location>
</feature>
<feature type="domain" description="C2H2-type" evidence="12">
    <location>
        <begin position="220"/>
        <end position="244"/>
    </location>
</feature>
<dbReference type="FunFam" id="3.30.160.60:FF:000450">
    <property type="entry name" value="PR domain zinc finger protein 14"/>
    <property type="match status" value="1"/>
</dbReference>
<dbReference type="PANTHER" id="PTHR24379:SF121">
    <property type="entry name" value="C2H2-TYPE DOMAIN-CONTAINING PROTEIN"/>
    <property type="match status" value="1"/>
</dbReference>
<dbReference type="PROSITE" id="PS00028">
    <property type="entry name" value="ZINC_FINGER_C2H2_1"/>
    <property type="match status" value="7"/>
</dbReference>
<comment type="caution">
    <text evidence="13">The sequence shown here is derived from an EMBL/GenBank/DDBJ whole genome shotgun (WGS) entry which is preliminary data.</text>
</comment>
<keyword evidence="9" id="KW-0539">Nucleus</keyword>
<dbReference type="Pfam" id="PF00096">
    <property type="entry name" value="zf-C2H2"/>
    <property type="match status" value="3"/>
</dbReference>
<organism evidence="13 14">
    <name type="scientific">Aromia moschata</name>
    <dbReference type="NCBI Taxonomy" id="1265417"/>
    <lineage>
        <taxon>Eukaryota</taxon>
        <taxon>Metazoa</taxon>
        <taxon>Ecdysozoa</taxon>
        <taxon>Arthropoda</taxon>
        <taxon>Hexapoda</taxon>
        <taxon>Insecta</taxon>
        <taxon>Pterygota</taxon>
        <taxon>Neoptera</taxon>
        <taxon>Endopterygota</taxon>
        <taxon>Coleoptera</taxon>
        <taxon>Polyphaga</taxon>
        <taxon>Cucujiformia</taxon>
        <taxon>Chrysomeloidea</taxon>
        <taxon>Cerambycidae</taxon>
        <taxon>Cerambycinae</taxon>
        <taxon>Callichromatini</taxon>
        <taxon>Aromia</taxon>
    </lineage>
</organism>
<dbReference type="SUPFAM" id="SSF57667">
    <property type="entry name" value="beta-beta-alpha zinc fingers"/>
    <property type="match status" value="7"/>
</dbReference>
<keyword evidence="3" id="KW-0677">Repeat</keyword>
<evidence type="ECO:0000256" key="1">
    <source>
        <dbReference type="ARBA" id="ARBA00004123"/>
    </source>
</evidence>